<evidence type="ECO:0008006" key="3">
    <source>
        <dbReference type="Google" id="ProtNLM"/>
    </source>
</evidence>
<dbReference type="AlphaFoldDB" id="A0A085VAC6"/>
<dbReference type="Proteomes" id="UP000028643">
    <property type="component" value="Unassembled WGS sequence"/>
</dbReference>
<gene>
    <name evidence="1" type="ORF">IV02_08060</name>
</gene>
<comment type="caution">
    <text evidence="1">The sequence shown here is derived from an EMBL/GenBank/DDBJ whole genome shotgun (WGS) entry which is preliminary data.</text>
</comment>
<proteinExistence type="predicted"/>
<reference evidence="1 2" key="1">
    <citation type="submission" date="2014-07" db="EMBL/GenBank/DDBJ databases">
        <title>Draft Genome Sequences of Environmental Pseudomonas syringae strains.</title>
        <authorList>
            <person name="Baltrus D.A."/>
            <person name="Berge O."/>
            <person name="Morris C."/>
        </authorList>
    </citation>
    <scope>NUCLEOTIDE SEQUENCE [LARGE SCALE GENOMIC DNA]</scope>
    <source>
        <strain evidence="1 2">CEB003</strain>
    </source>
</reference>
<name>A0A085VAC6_PSESX</name>
<dbReference type="EMBL" id="JPQT01000097">
    <property type="protein sequence ID" value="KFE52389.1"/>
    <property type="molecule type" value="Genomic_DNA"/>
</dbReference>
<evidence type="ECO:0000313" key="1">
    <source>
        <dbReference type="EMBL" id="KFE52389.1"/>
    </source>
</evidence>
<accession>A0A085VAC6</accession>
<organism evidence="1 2">
    <name type="scientific">Pseudomonas syringae</name>
    <dbReference type="NCBI Taxonomy" id="317"/>
    <lineage>
        <taxon>Bacteria</taxon>
        <taxon>Pseudomonadati</taxon>
        <taxon>Pseudomonadota</taxon>
        <taxon>Gammaproteobacteria</taxon>
        <taxon>Pseudomonadales</taxon>
        <taxon>Pseudomonadaceae</taxon>
        <taxon>Pseudomonas</taxon>
    </lineage>
</organism>
<dbReference type="RefSeq" id="WP_047573562.1">
    <property type="nucleotide sequence ID" value="NZ_JPQT01000097.1"/>
</dbReference>
<protein>
    <recommendedName>
        <fullName evidence="3">Integrase</fullName>
    </recommendedName>
</protein>
<dbReference type="PATRIC" id="fig|317.174.peg.1642"/>
<sequence length="655" mass="73656">MNTLKHIHSDPKIMPSADKNISIAHIGMDLNDLNGDSIISNDRNGQPIFLKNLHWDFPLLGLVPTDSTDFSFEQFITSATFSAKNLEAAQLLLATYMFSLSRNGREHRVSTIYQAFKALRAVTKSADERNITIQELISSPNHIAFAQEVGGNNASALSVIIRDYLMITSNSLKLKPHNKLFDAFKKAQVARYVTGKQTPVIPSRILHAKYHQYNDIIHDFINNSDNIRSLAHKLAADPCYGRDASKVSRFKASLGCEPKVEKNHTNFIQALNDHDLQNYSRKYGISCAARICTHLHVVQHSAKCLVHIYTLVRDHEAKLLEDECVQPAEGWNSTGLYMMGVSTKLTGSAKDTAWIANELIIEPINTLKLIKSIITPHLPKNTPGAECLILTPAFLPFSQTKPGKTVIPQNSARYDKYLPKILIENADIVELEAIDPLADWRSDPKYKVGKPWIIASHQFRRTMAVFGAQSQMLDIPELKRLLTHLTESMSIYYQRGCSAGGYNMNMKSPELAKEFKNAMNDAQWISYLNEVLYSSEKLHGGHGERVTTMSKANDPDRIIYRQTAEETMQKAKKGLISYQRTPLGGCASSKPCNARAHGNFTNCFGCESSVLKASNVKSVIEHAQIDLMDLDPKSFEYRMEQRNIQDYEFILNHLN</sequence>
<evidence type="ECO:0000313" key="2">
    <source>
        <dbReference type="Proteomes" id="UP000028643"/>
    </source>
</evidence>